<feature type="compositionally biased region" description="Basic residues" evidence="1">
    <location>
        <begin position="54"/>
        <end position="63"/>
    </location>
</feature>
<reference evidence="3" key="1">
    <citation type="submission" date="2022-11" db="UniProtKB">
        <authorList>
            <consortium name="WormBaseParasite"/>
        </authorList>
    </citation>
    <scope>IDENTIFICATION</scope>
</reference>
<feature type="region of interest" description="Disordered" evidence="1">
    <location>
        <begin position="37"/>
        <end position="69"/>
    </location>
</feature>
<proteinExistence type="predicted"/>
<evidence type="ECO:0000313" key="2">
    <source>
        <dbReference type="Proteomes" id="UP000887565"/>
    </source>
</evidence>
<evidence type="ECO:0000313" key="3">
    <source>
        <dbReference type="WBParaSite" id="nRc.2.0.1.t32103-RA"/>
    </source>
</evidence>
<accession>A0A915K2P6</accession>
<protein>
    <submittedName>
        <fullName evidence="3">Uncharacterized protein</fullName>
    </submittedName>
</protein>
<name>A0A915K2P6_ROMCU</name>
<dbReference type="AlphaFoldDB" id="A0A915K2P6"/>
<dbReference type="Proteomes" id="UP000887565">
    <property type="component" value="Unplaced"/>
</dbReference>
<organism evidence="2 3">
    <name type="scientific">Romanomermis culicivorax</name>
    <name type="common">Nematode worm</name>
    <dbReference type="NCBI Taxonomy" id="13658"/>
    <lineage>
        <taxon>Eukaryota</taxon>
        <taxon>Metazoa</taxon>
        <taxon>Ecdysozoa</taxon>
        <taxon>Nematoda</taxon>
        <taxon>Enoplea</taxon>
        <taxon>Dorylaimia</taxon>
        <taxon>Mermithida</taxon>
        <taxon>Mermithoidea</taxon>
        <taxon>Mermithidae</taxon>
        <taxon>Romanomermis</taxon>
    </lineage>
</organism>
<dbReference type="WBParaSite" id="nRc.2.0.1.t32103-RA">
    <property type="protein sequence ID" value="nRc.2.0.1.t32103-RA"/>
    <property type="gene ID" value="nRc.2.0.1.g32103"/>
</dbReference>
<evidence type="ECO:0000256" key="1">
    <source>
        <dbReference type="SAM" id="MobiDB-lite"/>
    </source>
</evidence>
<sequence length="69" mass="7872">MDYSQQTDKSRSWKVAIFDDTIPQLLVVDSYPPLAGRKSTKNTNFLVANDKQKPVKKQKKFGASRRNDA</sequence>
<keyword evidence="2" id="KW-1185">Reference proteome</keyword>